<reference evidence="3" key="2">
    <citation type="submission" date="2025-08" db="UniProtKB">
        <authorList>
            <consortium name="RefSeq"/>
        </authorList>
    </citation>
    <scope>IDENTIFICATION</scope>
    <source>
        <tissue evidence="3">Leaf</tissue>
    </source>
</reference>
<dbReference type="Pfam" id="PF11886">
    <property type="entry name" value="TOC159_MAD"/>
    <property type="match status" value="1"/>
</dbReference>
<feature type="non-terminal residue" evidence="3">
    <location>
        <position position="116"/>
    </location>
</feature>
<reference evidence="2" key="1">
    <citation type="journal article" date="2014" name="Nat. Commun.">
        <title>The emerging biofuel crop Camelina sativa retains a highly undifferentiated hexaploid genome structure.</title>
        <authorList>
            <person name="Kagale S."/>
            <person name="Koh C."/>
            <person name="Nixon J."/>
            <person name="Bollina V."/>
            <person name="Clarke W.E."/>
            <person name="Tuteja R."/>
            <person name="Spillane C."/>
            <person name="Robinson S.J."/>
            <person name="Links M.G."/>
            <person name="Clarke C."/>
            <person name="Higgins E.E."/>
            <person name="Huebert T."/>
            <person name="Sharpe A.G."/>
            <person name="Parkin I.A."/>
        </authorList>
    </citation>
    <scope>NUCLEOTIDE SEQUENCE [LARGE SCALE GENOMIC DNA]</scope>
    <source>
        <strain evidence="2">cv. DH55</strain>
    </source>
</reference>
<gene>
    <name evidence="3" type="primary">LOC109132005</name>
</gene>
<dbReference type="Proteomes" id="UP000694864">
    <property type="component" value="Unplaced"/>
</dbReference>
<name>A0ABM1RI68_CAMSA</name>
<sequence length="116" mass="12533">QVTKDKKEFNIHLDSSVSAKHGENGSTMAGFDIQNVGKQLAYVVRGETKFKNLRKNKTTVGGSVTFLGENIATGVKLEDQIALGKRFVLVGSTGTMRSQGDSAYGANLEVRLREAD</sequence>
<protein>
    <submittedName>
        <fullName evidence="3">Translocase of chloroplast 159, chloroplastic-like</fullName>
    </submittedName>
</protein>
<proteinExistence type="predicted"/>
<feature type="domain" description="Translocase of chloroplast 159/132 membrane anchor" evidence="1">
    <location>
        <begin position="1"/>
        <end position="116"/>
    </location>
</feature>
<accession>A0ABM1RI68</accession>
<evidence type="ECO:0000313" key="2">
    <source>
        <dbReference type="Proteomes" id="UP000694864"/>
    </source>
</evidence>
<feature type="non-terminal residue" evidence="3">
    <location>
        <position position="1"/>
    </location>
</feature>
<keyword evidence="2" id="KW-1185">Reference proteome</keyword>
<evidence type="ECO:0000313" key="3">
    <source>
        <dbReference type="RefSeq" id="XP_019098706.1"/>
    </source>
</evidence>
<dbReference type="InterPro" id="IPR024283">
    <property type="entry name" value="TOC159_MAD"/>
</dbReference>
<dbReference type="RefSeq" id="XP_019098706.1">
    <property type="nucleotide sequence ID" value="XM_019243161.1"/>
</dbReference>
<evidence type="ECO:0000259" key="1">
    <source>
        <dbReference type="Pfam" id="PF11886"/>
    </source>
</evidence>
<organism evidence="2 3">
    <name type="scientific">Camelina sativa</name>
    <name type="common">False flax</name>
    <name type="synonym">Myagrum sativum</name>
    <dbReference type="NCBI Taxonomy" id="90675"/>
    <lineage>
        <taxon>Eukaryota</taxon>
        <taxon>Viridiplantae</taxon>
        <taxon>Streptophyta</taxon>
        <taxon>Embryophyta</taxon>
        <taxon>Tracheophyta</taxon>
        <taxon>Spermatophyta</taxon>
        <taxon>Magnoliopsida</taxon>
        <taxon>eudicotyledons</taxon>
        <taxon>Gunneridae</taxon>
        <taxon>Pentapetalae</taxon>
        <taxon>rosids</taxon>
        <taxon>malvids</taxon>
        <taxon>Brassicales</taxon>
        <taxon>Brassicaceae</taxon>
        <taxon>Camelineae</taxon>
        <taxon>Camelina</taxon>
    </lineage>
</organism>
<dbReference type="GeneID" id="109132005"/>